<dbReference type="InterPro" id="IPR011545">
    <property type="entry name" value="DEAD/DEAH_box_helicase_dom"/>
</dbReference>
<comment type="caution">
    <text evidence="11">The sequence shown here is derived from an EMBL/GenBank/DDBJ whole genome shotgun (WGS) entry which is preliminary data.</text>
</comment>
<gene>
    <name evidence="11" type="ORF">CEUSTIGMA_g4170.t1</name>
</gene>
<feature type="compositionally biased region" description="Polar residues" evidence="8">
    <location>
        <begin position="114"/>
        <end position="131"/>
    </location>
</feature>
<keyword evidence="12" id="KW-1185">Reference proteome</keyword>
<evidence type="ECO:0000256" key="6">
    <source>
        <dbReference type="ARBA" id="ARBA00022840"/>
    </source>
</evidence>
<dbReference type="InterPro" id="IPR050699">
    <property type="entry name" value="RNA-DNA_Helicase"/>
</dbReference>
<organism evidence="11 12">
    <name type="scientific">Chlamydomonas eustigma</name>
    <dbReference type="NCBI Taxonomy" id="1157962"/>
    <lineage>
        <taxon>Eukaryota</taxon>
        <taxon>Viridiplantae</taxon>
        <taxon>Chlorophyta</taxon>
        <taxon>core chlorophytes</taxon>
        <taxon>Chlorophyceae</taxon>
        <taxon>CS clade</taxon>
        <taxon>Chlamydomonadales</taxon>
        <taxon>Chlamydomonadaceae</taxon>
        <taxon>Chlamydomonas</taxon>
    </lineage>
</organism>
<evidence type="ECO:0000256" key="1">
    <source>
        <dbReference type="ARBA" id="ARBA00004496"/>
    </source>
</evidence>
<dbReference type="PIRSF" id="PIRSF005198">
    <property type="entry name" value="Antiviral_helicase_SKI2"/>
    <property type="match status" value="1"/>
</dbReference>
<dbReference type="Pfam" id="PF00271">
    <property type="entry name" value="Helicase_C"/>
    <property type="match status" value="1"/>
</dbReference>
<evidence type="ECO:0000259" key="10">
    <source>
        <dbReference type="PROSITE" id="PS51194"/>
    </source>
</evidence>
<evidence type="ECO:0000256" key="5">
    <source>
        <dbReference type="ARBA" id="ARBA00022806"/>
    </source>
</evidence>
<dbReference type="GO" id="GO:0003723">
    <property type="term" value="F:RNA binding"/>
    <property type="evidence" value="ECO:0007669"/>
    <property type="project" value="UniProtKB-KW"/>
</dbReference>
<dbReference type="Pfam" id="PF08148">
    <property type="entry name" value="DSHCT"/>
    <property type="match status" value="1"/>
</dbReference>
<name>A0A250X0X0_9CHLO</name>
<feature type="compositionally biased region" description="Basic and acidic residues" evidence="8">
    <location>
        <begin position="668"/>
        <end position="682"/>
    </location>
</feature>
<dbReference type="Pfam" id="PF00270">
    <property type="entry name" value="DEAD"/>
    <property type="match status" value="1"/>
</dbReference>
<dbReference type="FunFam" id="3.40.50.300:FF:000354">
    <property type="entry name" value="ATP-dependent RNA helicase SKI2"/>
    <property type="match status" value="1"/>
</dbReference>
<evidence type="ECO:0008006" key="13">
    <source>
        <dbReference type="Google" id="ProtNLM"/>
    </source>
</evidence>
<reference evidence="11 12" key="1">
    <citation type="submission" date="2017-08" db="EMBL/GenBank/DDBJ databases">
        <title>Acidophilic green algal genome provides insights into adaptation to an acidic environment.</title>
        <authorList>
            <person name="Hirooka S."/>
            <person name="Hirose Y."/>
            <person name="Kanesaki Y."/>
            <person name="Higuchi S."/>
            <person name="Fujiwara T."/>
            <person name="Onuma R."/>
            <person name="Era A."/>
            <person name="Ohbayashi R."/>
            <person name="Uzuka A."/>
            <person name="Nozaki H."/>
            <person name="Yoshikawa H."/>
            <person name="Miyagishima S.Y."/>
        </authorList>
    </citation>
    <scope>NUCLEOTIDE SEQUENCE [LARGE SCALE GENOMIC DNA]</scope>
    <source>
        <strain evidence="11 12">NIES-2499</strain>
    </source>
</reference>
<dbReference type="PROSITE" id="PS51192">
    <property type="entry name" value="HELICASE_ATP_BIND_1"/>
    <property type="match status" value="1"/>
</dbReference>
<dbReference type="InterPro" id="IPR012961">
    <property type="entry name" value="Ski2/MTR4_C"/>
</dbReference>
<keyword evidence="4" id="KW-0378">Hydrolase</keyword>
<dbReference type="EMBL" id="BEGY01000019">
    <property type="protein sequence ID" value="GAX76723.1"/>
    <property type="molecule type" value="Genomic_DNA"/>
</dbReference>
<evidence type="ECO:0000256" key="2">
    <source>
        <dbReference type="ARBA" id="ARBA00022490"/>
    </source>
</evidence>
<feature type="region of interest" description="Disordered" evidence="8">
    <location>
        <begin position="666"/>
        <end position="750"/>
    </location>
</feature>
<dbReference type="STRING" id="1157962.A0A250X0X0"/>
<dbReference type="Proteomes" id="UP000232323">
    <property type="component" value="Unassembled WGS sequence"/>
</dbReference>
<dbReference type="CDD" id="cd18795">
    <property type="entry name" value="SF2_C_Ski2"/>
    <property type="match status" value="1"/>
</dbReference>
<feature type="domain" description="Helicase C-terminal" evidence="10">
    <location>
        <begin position="754"/>
        <end position="956"/>
    </location>
</feature>
<evidence type="ECO:0000313" key="11">
    <source>
        <dbReference type="EMBL" id="GAX76723.1"/>
    </source>
</evidence>
<feature type="region of interest" description="Disordered" evidence="8">
    <location>
        <begin position="279"/>
        <end position="303"/>
    </location>
</feature>
<dbReference type="GO" id="GO:0070478">
    <property type="term" value="P:nuclear-transcribed mRNA catabolic process, 3'-5' exonucleolytic nonsense-mediated decay"/>
    <property type="evidence" value="ECO:0007669"/>
    <property type="project" value="TreeGrafter"/>
</dbReference>
<dbReference type="Gene3D" id="1.10.3380.30">
    <property type="match status" value="2"/>
</dbReference>
<protein>
    <recommendedName>
        <fullName evidence="13">Helicase ATP-binding domain-containing protein</fullName>
    </recommendedName>
</protein>
<feature type="compositionally biased region" description="Gly residues" evidence="8">
    <location>
        <begin position="697"/>
        <end position="720"/>
    </location>
</feature>
<dbReference type="SMART" id="SM01142">
    <property type="entry name" value="DSHCT"/>
    <property type="match status" value="1"/>
</dbReference>
<feature type="region of interest" description="Disordered" evidence="8">
    <location>
        <begin position="251"/>
        <end position="270"/>
    </location>
</feature>
<feature type="domain" description="Helicase ATP-binding" evidence="9">
    <location>
        <begin position="468"/>
        <end position="623"/>
    </location>
</feature>
<dbReference type="InterPro" id="IPR014001">
    <property type="entry name" value="Helicase_ATP-bd"/>
</dbReference>
<dbReference type="GO" id="GO:0005524">
    <property type="term" value="F:ATP binding"/>
    <property type="evidence" value="ECO:0007669"/>
    <property type="project" value="UniProtKB-KW"/>
</dbReference>
<dbReference type="PANTHER" id="PTHR12131">
    <property type="entry name" value="ATP-DEPENDENT RNA AND DNA HELICASE"/>
    <property type="match status" value="1"/>
</dbReference>
<dbReference type="FunFam" id="1.10.3380.30:FF:000001">
    <property type="entry name" value="Ski2 ATP-dependent RNA helicase"/>
    <property type="match status" value="1"/>
</dbReference>
<feature type="compositionally biased region" description="Polar residues" evidence="8">
    <location>
        <begin position="281"/>
        <end position="303"/>
    </location>
</feature>
<dbReference type="InterPro" id="IPR027417">
    <property type="entry name" value="P-loop_NTPase"/>
</dbReference>
<evidence type="ECO:0000256" key="8">
    <source>
        <dbReference type="SAM" id="MobiDB-lite"/>
    </source>
</evidence>
<keyword evidence="3" id="KW-0547">Nucleotide-binding</keyword>
<dbReference type="SMART" id="SM00490">
    <property type="entry name" value="HELICc"/>
    <property type="match status" value="1"/>
</dbReference>
<keyword evidence="2" id="KW-0963">Cytoplasm</keyword>
<feature type="region of interest" description="Disordered" evidence="8">
    <location>
        <begin position="108"/>
        <end position="131"/>
    </location>
</feature>
<keyword evidence="7" id="KW-0694">RNA-binding</keyword>
<dbReference type="InterPro" id="IPR016438">
    <property type="entry name" value="SKI2-like"/>
</dbReference>
<proteinExistence type="predicted"/>
<evidence type="ECO:0000256" key="4">
    <source>
        <dbReference type="ARBA" id="ARBA00022801"/>
    </source>
</evidence>
<dbReference type="OrthoDB" id="64767at2759"/>
<dbReference type="SUPFAM" id="SSF52540">
    <property type="entry name" value="P-loop containing nucleoside triphosphate hydrolases"/>
    <property type="match status" value="1"/>
</dbReference>
<dbReference type="GO" id="GO:0003724">
    <property type="term" value="F:RNA helicase activity"/>
    <property type="evidence" value="ECO:0007669"/>
    <property type="project" value="InterPro"/>
</dbReference>
<keyword evidence="6" id="KW-0067">ATP-binding</keyword>
<accession>A0A250X0X0</accession>
<evidence type="ECO:0000313" key="12">
    <source>
        <dbReference type="Proteomes" id="UP000232323"/>
    </source>
</evidence>
<sequence length="1520" mass="165977">MTSDIIRATLSDTELDLFFSYDGSARLVPRNVNEPYHYPYVQAPLVSPIKPEDATTALTQAYLSWDTKSSLQDISLCGHVFTTSFNTSFPPASTPNCSLPTCLLETSLPDGPATATTRQQPPAQDSVQDNNEIPWMKCGWRERFLSLKEQAESDPAGLRARLLAREGGSGGDWRGFSVSEPYKPGGGASLLDAGPTSLIRDAESGLWLNQLQQLSVDPLSASSDIRVQAPGLPYSIYGQWHARAAPKQSGTYGEVAAAGPDSSPAVNSAPAEAIQQENERMMSSASYSPAKQGVTDAQQQRASTLSSVFDNMWMLEDEEDAEEEEDDLRKGPELDQGSEVSSALSRLNISSLSNKKGSEEEGAAGDLAAVVSSDVDSLLNSTEEEANAALTARGMRLNLKQAKVASSASSSSLSRMPLAGQSSSSVGAGHEWAVRANMPDFEDKWSQLKPNLALHYPFELDVFQKEAILHMEAGNSVFVAAHTSAGKTVVAEYAFALATRHCTRAVYTSPIKTISNQKFRDFSGKFEVGLLTGDVQLKTTSPCLIMTTEILRSMLYKGADVIRDVEWVVFDEVHYVNDADRGVVWEEVIIMLPPHVNIVMLSATVPNVMDFADWVGRTRRKVVQVTGTAKRPVPLEHSLYYNGEMYVINSREQYVPEGVRQANIAWKKKNEVPDTRKDEKAGRPTGRGTPINSGPNQSGGRGGGPGGGGGGRGGGGGGFGHRPSGADAARKQLQGGSSGNNSSGAGMRPGERGQLLELISMLGKKQLLPVAFFCFSKKRCDSSADGTGGVDLTTAAEKHTIHVFVEKCLARLNEGDRKLPQICRLRDLMRRGLAVHHAGLLPIMKEVVEMLFCQGYIKVLFCTETFAMGVNAPTRTVVFHSLRKHDGKNFRFLLPSEYTQMAGRAGRRGLDPVGTVLVACWEDVPPENELRTMLTGRGVSLESQFRLTYSMILSLLRVEDLKVEDMLKRSFAEWRAQRSQPKALGQLQDIDKQLVRVRGRAWPDCQLHCQRHELEDYYAVNSRIEDLNVKLQERVMQYKSVQQALVPGRAVLYSNPVNGLTELALVLGDVEEAPASKGSGISLGSIGKIEEAEETRTDRKMYILVQHRFGSVDDRHMKQIEAARQLKDASTSGSSAKLSSLKDEFSGMVLRAPGGSLKGKGGVGARGAGPLPKYGNVGGYGYLVAEVGSRELIGICKSKLKIEVEDILCGGEWEADTCKRALLAALKGLLKLQEEAVPGSHRGSTSHVDLPLMDWRSDLRVTDLDTHQLLMERQALMLRRSDMKPHRCPSLSEQYNLVRTVAVLERTKDVLQHQLSDASLQQMPEFHQRVRVLQQLGYLDEDSVVTLKGRVACEINSTQDELLASEAIFAGLLTDLSPAESVALISALVFQEKSAVEPELPPALAAARDNLEALTKSTAEVQRSHGLQIDPQEYVRDALHCGLMQVVYEWAQGTPFDEICTLTDVMEGSIVRAVVRLDQACRDLMDAARVMGNTTLFQQMQAASEAIKRDVIFAASLYVA</sequence>
<evidence type="ECO:0000256" key="7">
    <source>
        <dbReference type="ARBA" id="ARBA00022884"/>
    </source>
</evidence>
<comment type="subcellular location">
    <subcellularLocation>
        <location evidence="1">Cytoplasm</location>
    </subcellularLocation>
</comment>
<keyword evidence="5" id="KW-0347">Helicase</keyword>
<dbReference type="InterPro" id="IPR001650">
    <property type="entry name" value="Helicase_C-like"/>
</dbReference>
<dbReference type="PANTHER" id="PTHR12131:SF24">
    <property type="entry name" value="DEXH-BOX ATP-DEPENDENT RNA HELICASE DEXH11"/>
    <property type="match status" value="1"/>
</dbReference>
<dbReference type="GO" id="GO:0016787">
    <property type="term" value="F:hydrolase activity"/>
    <property type="evidence" value="ECO:0007669"/>
    <property type="project" value="UniProtKB-KW"/>
</dbReference>
<dbReference type="PROSITE" id="PS51194">
    <property type="entry name" value="HELICASE_CTER"/>
    <property type="match status" value="1"/>
</dbReference>
<dbReference type="Gene3D" id="3.40.50.300">
    <property type="entry name" value="P-loop containing nucleotide triphosphate hydrolases"/>
    <property type="match status" value="2"/>
</dbReference>
<dbReference type="SMART" id="SM00487">
    <property type="entry name" value="DEXDc"/>
    <property type="match status" value="1"/>
</dbReference>
<feature type="region of interest" description="Disordered" evidence="8">
    <location>
        <begin position="319"/>
        <end position="345"/>
    </location>
</feature>
<dbReference type="GO" id="GO:0055087">
    <property type="term" value="C:Ski complex"/>
    <property type="evidence" value="ECO:0007669"/>
    <property type="project" value="TreeGrafter"/>
</dbReference>
<evidence type="ECO:0000256" key="3">
    <source>
        <dbReference type="ARBA" id="ARBA00022741"/>
    </source>
</evidence>
<evidence type="ECO:0000259" key="9">
    <source>
        <dbReference type="PROSITE" id="PS51192"/>
    </source>
</evidence>